<evidence type="ECO:0000256" key="2">
    <source>
        <dbReference type="SAM" id="MobiDB-lite"/>
    </source>
</evidence>
<protein>
    <submittedName>
        <fullName evidence="4">CIC11C00000001039</fullName>
    </submittedName>
</protein>
<dbReference type="PANTHER" id="PTHR10693">
    <property type="entry name" value="RAS GTPASE-ACTIVATING PROTEIN-BINDING PROTEIN"/>
    <property type="match status" value="1"/>
</dbReference>
<reference evidence="4 5" key="1">
    <citation type="submission" date="2016-10" db="EMBL/GenBank/DDBJ databases">
        <authorList>
            <person name="de Groot N.N."/>
        </authorList>
    </citation>
    <scope>NUCLEOTIDE SEQUENCE [LARGE SCALE GENOMIC DNA]</scope>
    <source>
        <strain evidence="4 5">PYCC 4715</strain>
    </source>
</reference>
<feature type="domain" description="NTF2" evidence="3">
    <location>
        <begin position="28"/>
        <end position="164"/>
    </location>
</feature>
<dbReference type="GO" id="GO:1990904">
    <property type="term" value="C:ribonucleoprotein complex"/>
    <property type="evidence" value="ECO:0007669"/>
    <property type="project" value="TreeGrafter"/>
</dbReference>
<evidence type="ECO:0000313" key="5">
    <source>
        <dbReference type="Proteomes" id="UP000182259"/>
    </source>
</evidence>
<feature type="compositionally biased region" description="Low complexity" evidence="2">
    <location>
        <begin position="336"/>
        <end position="347"/>
    </location>
</feature>
<dbReference type="AlphaFoldDB" id="A0A1L0BNB5"/>
<dbReference type="PROSITE" id="PS50177">
    <property type="entry name" value="NTF2_DOMAIN"/>
    <property type="match status" value="1"/>
</dbReference>
<dbReference type="Gene3D" id="3.10.450.50">
    <property type="match status" value="1"/>
</dbReference>
<feature type="compositionally biased region" description="Basic residues" evidence="2">
    <location>
        <begin position="438"/>
        <end position="450"/>
    </location>
</feature>
<dbReference type="PANTHER" id="PTHR10693:SF20">
    <property type="entry name" value="AT27578P"/>
    <property type="match status" value="1"/>
</dbReference>
<dbReference type="InterPro" id="IPR039539">
    <property type="entry name" value="Ras_GTPase_bind_prot"/>
</dbReference>
<dbReference type="GO" id="GO:1990861">
    <property type="term" value="C:Ubp3-Bre5 deubiquitination complex"/>
    <property type="evidence" value="ECO:0007669"/>
    <property type="project" value="TreeGrafter"/>
</dbReference>
<evidence type="ECO:0000313" key="4">
    <source>
        <dbReference type="EMBL" id="SGZ52779.1"/>
    </source>
</evidence>
<dbReference type="Pfam" id="PF02136">
    <property type="entry name" value="NTF2"/>
    <property type="match status" value="1"/>
</dbReference>
<feature type="compositionally biased region" description="Basic and acidic residues" evidence="2">
    <location>
        <begin position="228"/>
        <end position="274"/>
    </location>
</feature>
<evidence type="ECO:0000256" key="1">
    <source>
        <dbReference type="ARBA" id="ARBA00022884"/>
    </source>
</evidence>
<feature type="region of interest" description="Disordered" evidence="2">
    <location>
        <begin position="228"/>
        <end position="347"/>
    </location>
</feature>
<dbReference type="InterPro" id="IPR002075">
    <property type="entry name" value="NTF2_dom"/>
</dbReference>
<dbReference type="Proteomes" id="UP000182259">
    <property type="component" value="Chromosome II"/>
</dbReference>
<dbReference type="GO" id="GO:0016579">
    <property type="term" value="P:protein deubiquitination"/>
    <property type="evidence" value="ECO:0007669"/>
    <property type="project" value="TreeGrafter"/>
</dbReference>
<accession>A0A1L0BNB5</accession>
<dbReference type="GO" id="GO:0005829">
    <property type="term" value="C:cytosol"/>
    <property type="evidence" value="ECO:0007669"/>
    <property type="project" value="TreeGrafter"/>
</dbReference>
<dbReference type="GO" id="GO:0034517">
    <property type="term" value="P:ribophagy"/>
    <property type="evidence" value="ECO:0007669"/>
    <property type="project" value="TreeGrafter"/>
</dbReference>
<feature type="compositionally biased region" description="Basic and acidic residues" evidence="2">
    <location>
        <begin position="281"/>
        <end position="296"/>
    </location>
</feature>
<dbReference type="GO" id="GO:0003729">
    <property type="term" value="F:mRNA binding"/>
    <property type="evidence" value="ECO:0007669"/>
    <property type="project" value="TreeGrafter"/>
</dbReference>
<dbReference type="CDD" id="cd00590">
    <property type="entry name" value="RRM_SF"/>
    <property type="match status" value="1"/>
</dbReference>
<gene>
    <name evidence="4" type="ORF">SAMEA4029009_CIC11G00000001039</name>
</gene>
<dbReference type="SUPFAM" id="SSF54427">
    <property type="entry name" value="NTF2-like"/>
    <property type="match status" value="1"/>
</dbReference>
<name>A0A1L0BNB5_9ASCO</name>
<dbReference type="SUPFAM" id="SSF54928">
    <property type="entry name" value="RNA-binding domain, RBD"/>
    <property type="match status" value="1"/>
</dbReference>
<dbReference type="InterPro" id="IPR018222">
    <property type="entry name" value="Nuclear_transport_factor_2_euk"/>
</dbReference>
<dbReference type="InterPro" id="IPR035979">
    <property type="entry name" value="RBD_domain_sf"/>
</dbReference>
<evidence type="ECO:0000259" key="3">
    <source>
        <dbReference type="PROSITE" id="PS50177"/>
    </source>
</evidence>
<dbReference type="EMBL" id="LT635765">
    <property type="protein sequence ID" value="SGZ52779.1"/>
    <property type="molecule type" value="Genomic_DNA"/>
</dbReference>
<organism evidence="4 5">
    <name type="scientific">Sungouiella intermedia</name>
    <dbReference type="NCBI Taxonomy" id="45354"/>
    <lineage>
        <taxon>Eukaryota</taxon>
        <taxon>Fungi</taxon>
        <taxon>Dikarya</taxon>
        <taxon>Ascomycota</taxon>
        <taxon>Saccharomycotina</taxon>
        <taxon>Pichiomycetes</taxon>
        <taxon>Metschnikowiaceae</taxon>
        <taxon>Sungouiella</taxon>
    </lineage>
</organism>
<sequence>MTQPESSVPAAAAGKIELSDDKLSIESIGWLFIDKYYTTYTSDITKLFAFYDKHASLLHDEFPDMATEATGSSSDGASSIKTVNLATGTEAIKKHFAAQSLVTETNKIVVERADFQKSVSDSILIVVCGSWKRGSCQLLQFVQTFVLKAKDKTVYDVSNDLLKFVDLSEQFSQQEVRAVDANGHAEEKVGETEKEMVEKVDKVDKVEKVEKVEKDEKVAKVEKVTEKPVKVEKSEEKVEKTEKTERADKPEKVDKTNKVQEPAEKSENQDKPETDSGESANEAKEPETEQKKEEKPFSLSPAVKPTWANLAAIEPKVPKATSQSPKATPVAAKKSTPPATQVAPTVPANGKFKKEEWYPIYIRNIEVDDEDLRGALVKQFGDIKFFKRTQKTALCDFRNKEDQQKALEAKEIVVKNNVILLETRVHKSFNGKPDFKKDKKQVKKSGVKKN</sequence>
<feature type="region of interest" description="Disordered" evidence="2">
    <location>
        <begin position="429"/>
        <end position="450"/>
    </location>
</feature>
<dbReference type="InterPro" id="IPR032710">
    <property type="entry name" value="NTF2-like_dom_sf"/>
</dbReference>
<proteinExistence type="predicted"/>
<keyword evidence="1" id="KW-0694">RNA-binding</keyword>